<dbReference type="GO" id="GO:0005125">
    <property type="term" value="F:cytokine activity"/>
    <property type="evidence" value="ECO:0007669"/>
    <property type="project" value="UniProtKB-KW"/>
</dbReference>
<dbReference type="Pfam" id="PF00019">
    <property type="entry name" value="TGF_beta"/>
    <property type="match status" value="1"/>
</dbReference>
<dbReference type="Gene3D" id="2.10.90.10">
    <property type="entry name" value="Cystine-knot cytokines"/>
    <property type="match status" value="1"/>
</dbReference>
<feature type="region of interest" description="Disordered" evidence="14">
    <location>
        <begin position="308"/>
        <end position="346"/>
    </location>
</feature>
<evidence type="ECO:0000256" key="2">
    <source>
        <dbReference type="ARBA" id="ARBA00006656"/>
    </source>
</evidence>
<feature type="domain" description="TGF-beta family profile" evidence="16">
    <location>
        <begin position="341"/>
        <end position="454"/>
    </location>
</feature>
<evidence type="ECO:0000256" key="6">
    <source>
        <dbReference type="ARBA" id="ARBA00022729"/>
    </source>
</evidence>
<dbReference type="PROSITE" id="PS51362">
    <property type="entry name" value="TGF_BETA_2"/>
    <property type="match status" value="1"/>
</dbReference>
<feature type="non-terminal residue" evidence="17">
    <location>
        <position position="454"/>
    </location>
</feature>
<feature type="region of interest" description="Disordered" evidence="14">
    <location>
        <begin position="251"/>
        <end position="282"/>
    </location>
</feature>
<dbReference type="FunFam" id="2.10.90.10:FF:000008">
    <property type="entry name" value="Bone morphogenetic protein 3"/>
    <property type="match status" value="1"/>
</dbReference>
<dbReference type="PIRSF" id="PIRSF037403">
    <property type="entry name" value="BMP3/GDF10"/>
    <property type="match status" value="1"/>
</dbReference>
<protein>
    <recommendedName>
        <fullName evidence="10">Growth/differentiation factor 10</fullName>
    </recommendedName>
    <alternativeName>
        <fullName evidence="11">Bone morphogenetic protein 3B</fullName>
    </alternativeName>
</protein>
<dbReference type="InterPro" id="IPR017948">
    <property type="entry name" value="TGFb_CS"/>
</dbReference>
<keyword evidence="6 15" id="KW-0732">Signal</keyword>
<evidence type="ECO:0000256" key="7">
    <source>
        <dbReference type="ARBA" id="ARBA00023030"/>
    </source>
</evidence>
<keyword evidence="8 12" id="KW-1015">Disulfide bond</keyword>
<feature type="disulfide bond" evidence="12">
    <location>
        <begin position="352"/>
        <end position="419"/>
    </location>
</feature>
<keyword evidence="4" id="KW-0964">Secreted</keyword>
<feature type="chain" id="PRO_5035238591" description="Growth/differentiation factor 10" evidence="15">
    <location>
        <begin position="26"/>
        <end position="454"/>
    </location>
</feature>
<comment type="similarity">
    <text evidence="2 13">Belongs to the TGF-beta family.</text>
</comment>
<dbReference type="GO" id="GO:0005615">
    <property type="term" value="C:extracellular space"/>
    <property type="evidence" value="ECO:0007669"/>
    <property type="project" value="UniProtKB-KW"/>
</dbReference>
<dbReference type="PANTHER" id="PTHR11848">
    <property type="entry name" value="TGF-BETA FAMILY"/>
    <property type="match status" value="1"/>
</dbReference>
<dbReference type="GO" id="GO:0008083">
    <property type="term" value="F:growth factor activity"/>
    <property type="evidence" value="ECO:0007669"/>
    <property type="project" value="UniProtKB-KW"/>
</dbReference>
<dbReference type="EMBL" id="JAAWVO010004557">
    <property type="protein sequence ID" value="MBN3312205.1"/>
    <property type="molecule type" value="Genomic_DNA"/>
</dbReference>
<comment type="caution">
    <text evidence="17">The sequence shown here is derived from an EMBL/GenBank/DDBJ whole genome shotgun (WGS) entry which is preliminary data.</text>
</comment>
<evidence type="ECO:0000256" key="14">
    <source>
        <dbReference type="SAM" id="MobiDB-lite"/>
    </source>
</evidence>
<comment type="subcellular location">
    <subcellularLocation>
        <location evidence="1">Secreted</location>
    </subcellularLocation>
</comment>
<evidence type="ECO:0000256" key="15">
    <source>
        <dbReference type="SAM" id="SignalP"/>
    </source>
</evidence>
<evidence type="ECO:0000256" key="1">
    <source>
        <dbReference type="ARBA" id="ARBA00004613"/>
    </source>
</evidence>
<sequence length="454" mass="50633">MGLNVALLSRVVLLLGYSNLGVADAGVTPDSVQDSSVFAAPAERPSDTAALDSSAQDMVALHMFRLYEKYNREATRPRDGNTVRSFKASPALTEQRVLYHFNLSSLQESEVILATTFHFFFDKRPRQRSWACKRVKTSSCRLQQLHPLPSVNIVFRSAPSDGALGAPLGSVAFYPSRRGAWQLKDITPLIKGATKTGELVITAEFDFGQKSQKYQDRVSPSDLPYMLVYANDLAISEPNSVAVSLQRYDPSSAAEEATRSPNASPDARVKRDADFPDPIRNNELPEVEYHTFQKHGLWESAYLALKPKPPKKDRRRKAQENSEGSAKSQVLSFDEKTMKKARRRQGNEPRICSRRYLKVDFADIGWSEWILSPKSFDAYYCAGACEFPMPKVVRPSNHATIQSIVKAVGIIAGIPEPCCVPDKMNSLSVLFLDENKNVVLKIYPNMSVETCACR</sequence>
<reference evidence="17" key="1">
    <citation type="journal article" date="2021" name="Cell">
        <title>Tracing the genetic footprints of vertebrate landing in non-teleost ray-finned fishes.</title>
        <authorList>
            <person name="Bi X."/>
            <person name="Wang K."/>
            <person name="Yang L."/>
            <person name="Pan H."/>
            <person name="Jiang H."/>
            <person name="Wei Q."/>
            <person name="Fang M."/>
            <person name="Yu H."/>
            <person name="Zhu C."/>
            <person name="Cai Y."/>
            <person name="He Y."/>
            <person name="Gan X."/>
            <person name="Zeng H."/>
            <person name="Yu D."/>
            <person name="Zhu Y."/>
            <person name="Jiang H."/>
            <person name="Qiu Q."/>
            <person name="Yang H."/>
            <person name="Zhang Y.E."/>
            <person name="Wang W."/>
            <person name="Zhu M."/>
            <person name="He S."/>
            <person name="Zhang G."/>
        </authorList>
    </citation>
    <scope>NUCLEOTIDE SEQUENCE</scope>
    <source>
        <strain evidence="17">Allg_001</strain>
    </source>
</reference>
<keyword evidence="5" id="KW-0165">Cleavage on pair of basic residues</keyword>
<evidence type="ECO:0000256" key="9">
    <source>
        <dbReference type="ARBA" id="ARBA00023180"/>
    </source>
</evidence>
<evidence type="ECO:0000256" key="12">
    <source>
        <dbReference type="PIRSR" id="PIRSR037403-1"/>
    </source>
</evidence>
<feature type="compositionally biased region" description="Basic residues" evidence="14">
    <location>
        <begin position="308"/>
        <end position="317"/>
    </location>
</feature>
<evidence type="ECO:0000256" key="4">
    <source>
        <dbReference type="ARBA" id="ARBA00022525"/>
    </source>
</evidence>
<feature type="disulfide bond" evidence="12">
    <location>
        <begin position="385"/>
        <end position="453"/>
    </location>
</feature>
<keyword evidence="3" id="KW-0202">Cytokine</keyword>
<evidence type="ECO:0000256" key="8">
    <source>
        <dbReference type="ARBA" id="ARBA00023157"/>
    </source>
</evidence>
<evidence type="ECO:0000313" key="18">
    <source>
        <dbReference type="Proteomes" id="UP000736164"/>
    </source>
</evidence>
<evidence type="ECO:0000259" key="16">
    <source>
        <dbReference type="PROSITE" id="PS51362"/>
    </source>
</evidence>
<dbReference type="GO" id="GO:0045669">
    <property type="term" value="P:positive regulation of osteoblast differentiation"/>
    <property type="evidence" value="ECO:0007669"/>
    <property type="project" value="TreeGrafter"/>
</dbReference>
<dbReference type="GO" id="GO:0001649">
    <property type="term" value="P:osteoblast differentiation"/>
    <property type="evidence" value="ECO:0007669"/>
    <property type="project" value="InterPro"/>
</dbReference>
<evidence type="ECO:0000256" key="10">
    <source>
        <dbReference type="ARBA" id="ARBA00040122"/>
    </source>
</evidence>
<proteinExistence type="inferred from homology"/>
<accession>A0A8J7NHZ8</accession>
<dbReference type="SMART" id="SM00204">
    <property type="entry name" value="TGFB"/>
    <property type="match status" value="1"/>
</dbReference>
<evidence type="ECO:0000256" key="3">
    <source>
        <dbReference type="ARBA" id="ARBA00022514"/>
    </source>
</evidence>
<gene>
    <name evidence="17" type="primary">Gdf10</name>
    <name evidence="17" type="ORF">GTO95_0011476</name>
</gene>
<evidence type="ECO:0000256" key="5">
    <source>
        <dbReference type="ARBA" id="ARBA00022685"/>
    </source>
</evidence>
<keyword evidence="9" id="KW-0325">Glycoprotein</keyword>
<dbReference type="PROSITE" id="PS00250">
    <property type="entry name" value="TGF_BETA_1"/>
    <property type="match status" value="1"/>
</dbReference>
<feature type="compositionally biased region" description="Polar residues" evidence="14">
    <location>
        <begin position="321"/>
        <end position="331"/>
    </location>
</feature>
<feature type="disulfide bond" evidence="12">
    <location>
        <begin position="381"/>
        <end position="451"/>
    </location>
</feature>
<dbReference type="Proteomes" id="UP000736164">
    <property type="component" value="Unassembled WGS sequence"/>
</dbReference>
<dbReference type="AlphaFoldDB" id="A0A8J7NHZ8"/>
<dbReference type="PANTHER" id="PTHR11848:SF145">
    <property type="entry name" value="GROWTH_DIFFERENTIATION FACTOR 10"/>
    <property type="match status" value="1"/>
</dbReference>
<evidence type="ECO:0000256" key="11">
    <source>
        <dbReference type="ARBA" id="ARBA00042879"/>
    </source>
</evidence>
<feature type="non-terminal residue" evidence="17">
    <location>
        <position position="1"/>
    </location>
</feature>
<dbReference type="CDD" id="cd19394">
    <property type="entry name" value="TGF_beta_GDF10"/>
    <property type="match status" value="1"/>
</dbReference>
<dbReference type="InterPro" id="IPR001839">
    <property type="entry name" value="TGF-b_C"/>
</dbReference>
<feature type="signal peptide" evidence="15">
    <location>
        <begin position="1"/>
        <end position="25"/>
    </location>
</feature>
<dbReference type="InterPro" id="IPR015615">
    <property type="entry name" value="TGF-beta-rel"/>
</dbReference>
<evidence type="ECO:0000313" key="17">
    <source>
        <dbReference type="EMBL" id="MBN3312205.1"/>
    </source>
</evidence>
<keyword evidence="18" id="KW-1185">Reference proteome</keyword>
<dbReference type="SUPFAM" id="SSF57501">
    <property type="entry name" value="Cystine-knot cytokines"/>
    <property type="match status" value="1"/>
</dbReference>
<organism evidence="17 18">
    <name type="scientific">Atractosteus spatula</name>
    <name type="common">Alligator gar</name>
    <name type="synonym">Lepisosteus spatula</name>
    <dbReference type="NCBI Taxonomy" id="7917"/>
    <lineage>
        <taxon>Eukaryota</taxon>
        <taxon>Metazoa</taxon>
        <taxon>Chordata</taxon>
        <taxon>Craniata</taxon>
        <taxon>Vertebrata</taxon>
        <taxon>Euteleostomi</taxon>
        <taxon>Actinopterygii</taxon>
        <taxon>Neopterygii</taxon>
        <taxon>Holostei</taxon>
        <taxon>Semionotiformes</taxon>
        <taxon>Lepisosteidae</taxon>
        <taxon>Atractosteus</taxon>
    </lineage>
</organism>
<evidence type="ECO:0000256" key="13">
    <source>
        <dbReference type="RuleBase" id="RU000354"/>
    </source>
</evidence>
<name>A0A8J7NHZ8_ATRSP</name>
<keyword evidence="7 13" id="KW-0339">Growth factor</keyword>
<dbReference type="InterPro" id="IPR017197">
    <property type="entry name" value="BMP3/BMP3B"/>
</dbReference>
<feature type="disulfide bond" description="Interchain" evidence="12">
    <location>
        <position position="418"/>
    </location>
</feature>
<dbReference type="InterPro" id="IPR029034">
    <property type="entry name" value="Cystine-knot_cytokine"/>
</dbReference>